<evidence type="ECO:0000259" key="3">
    <source>
        <dbReference type="Pfam" id="PF05368"/>
    </source>
</evidence>
<feature type="domain" description="NmrA-like" evidence="3">
    <location>
        <begin position="4"/>
        <end position="314"/>
    </location>
</feature>
<sequence>MSNKKILVVFGATGNQGGSVIDSILNDPTTAAQFDIVGVTRDPSKPAAVALAARVRLCHLLRSDLLTHYLEADLDDKESLRSVVKNAYAVFAVTNWQEVMNKEREIQQGKNIADVAKEFNVQHLIWSSLPNVSKISNNKYTKVLHFDSKAVVEEYIRSLGIPATFLHLGIFMNFLFSNIIPTSEGTKSYNLAFPFPPGTKIPLISVNKDTGAYVKHILLNRETFLGRQVSAAEKEYAPTEIVSILKNVGDVDISLPANYTEDDFKKRLTALGVPEFFQEDLAENMKFIHEFGFFGGLKLDNDILPEPLETFEEFVAKSSEIAALT</sequence>
<evidence type="ECO:0000256" key="2">
    <source>
        <dbReference type="ARBA" id="ARBA00022857"/>
    </source>
</evidence>
<dbReference type="InterPro" id="IPR036291">
    <property type="entry name" value="NAD(P)-bd_dom_sf"/>
</dbReference>
<dbReference type="GO" id="GO:0005634">
    <property type="term" value="C:nucleus"/>
    <property type="evidence" value="ECO:0007669"/>
    <property type="project" value="TreeGrafter"/>
</dbReference>
<comment type="similarity">
    <text evidence="1">Belongs to the NmrA-type oxidoreductase family.</text>
</comment>
<dbReference type="SUPFAM" id="SSF51735">
    <property type="entry name" value="NAD(P)-binding Rossmann-fold domains"/>
    <property type="match status" value="1"/>
</dbReference>
<comment type="caution">
    <text evidence="4">The sequence shown here is derived from an EMBL/GenBank/DDBJ whole genome shotgun (WGS) entry which is preliminary data.</text>
</comment>
<evidence type="ECO:0000313" key="4">
    <source>
        <dbReference type="EMBL" id="TVY19678.1"/>
    </source>
</evidence>
<proteinExistence type="inferred from homology"/>
<dbReference type="PANTHER" id="PTHR42748:SF31">
    <property type="entry name" value="NMRA-LIKE DOMAIN-CONTAINING PROTEIN-RELATED"/>
    <property type="match status" value="1"/>
</dbReference>
<dbReference type="Gene3D" id="3.90.25.10">
    <property type="entry name" value="UDP-galactose 4-epimerase, domain 1"/>
    <property type="match status" value="1"/>
</dbReference>
<keyword evidence="5" id="KW-1185">Reference proteome</keyword>
<organism evidence="4 5">
    <name type="scientific">Lachnellula arida</name>
    <dbReference type="NCBI Taxonomy" id="1316785"/>
    <lineage>
        <taxon>Eukaryota</taxon>
        <taxon>Fungi</taxon>
        <taxon>Dikarya</taxon>
        <taxon>Ascomycota</taxon>
        <taxon>Pezizomycotina</taxon>
        <taxon>Leotiomycetes</taxon>
        <taxon>Helotiales</taxon>
        <taxon>Lachnaceae</taxon>
        <taxon>Lachnellula</taxon>
    </lineage>
</organism>
<gene>
    <name evidence="4" type="primary">NMRAL1_5</name>
    <name evidence="4" type="ORF">LARI1_G002640</name>
</gene>
<dbReference type="CDD" id="cd05251">
    <property type="entry name" value="NmrA_like_SDR_a"/>
    <property type="match status" value="1"/>
</dbReference>
<reference evidence="4 5" key="1">
    <citation type="submission" date="2018-05" db="EMBL/GenBank/DDBJ databases">
        <title>Whole genome sequencing for identification of molecular markers to develop diagnostic detection tools for the regulated plant pathogen Lachnellula willkommii.</title>
        <authorList>
            <person name="Giroux E."/>
            <person name="Bilodeau G."/>
        </authorList>
    </citation>
    <scope>NUCLEOTIDE SEQUENCE [LARGE SCALE GENOMIC DNA]</scope>
    <source>
        <strain evidence="4 5">CBS 203.66</strain>
    </source>
</reference>
<dbReference type="Proteomes" id="UP000469559">
    <property type="component" value="Unassembled WGS sequence"/>
</dbReference>
<dbReference type="EMBL" id="QGMF01000093">
    <property type="protein sequence ID" value="TVY19678.1"/>
    <property type="molecule type" value="Genomic_DNA"/>
</dbReference>
<accession>A0A8T9BI96</accession>
<dbReference type="InterPro" id="IPR051164">
    <property type="entry name" value="NmrA-like_oxidored"/>
</dbReference>
<keyword evidence="2" id="KW-0521">NADP</keyword>
<evidence type="ECO:0000256" key="1">
    <source>
        <dbReference type="ARBA" id="ARBA00006328"/>
    </source>
</evidence>
<evidence type="ECO:0000313" key="5">
    <source>
        <dbReference type="Proteomes" id="UP000469559"/>
    </source>
</evidence>
<protein>
    <submittedName>
        <fullName evidence="4">NmrA-like family domain-containing protein 1</fullName>
    </submittedName>
</protein>
<dbReference type="AlphaFoldDB" id="A0A8T9BI96"/>
<dbReference type="OrthoDB" id="300709at2759"/>
<dbReference type="PANTHER" id="PTHR42748">
    <property type="entry name" value="NITROGEN METABOLITE REPRESSION PROTEIN NMRA FAMILY MEMBER"/>
    <property type="match status" value="1"/>
</dbReference>
<dbReference type="InterPro" id="IPR008030">
    <property type="entry name" value="NmrA-like"/>
</dbReference>
<dbReference type="Gene3D" id="3.40.50.720">
    <property type="entry name" value="NAD(P)-binding Rossmann-like Domain"/>
    <property type="match status" value="1"/>
</dbReference>
<dbReference type="Pfam" id="PF05368">
    <property type="entry name" value="NmrA"/>
    <property type="match status" value="1"/>
</dbReference>
<name>A0A8T9BI96_9HELO</name>